<evidence type="ECO:0000313" key="3">
    <source>
        <dbReference type="Proteomes" id="UP000632138"/>
    </source>
</evidence>
<comment type="caution">
    <text evidence="2">The sequence shown here is derived from an EMBL/GenBank/DDBJ whole genome shotgun (WGS) entry which is preliminary data.</text>
</comment>
<feature type="transmembrane region" description="Helical" evidence="1">
    <location>
        <begin position="148"/>
        <end position="169"/>
    </location>
</feature>
<keyword evidence="1" id="KW-1133">Transmembrane helix</keyword>
<feature type="transmembrane region" description="Helical" evidence="1">
    <location>
        <begin position="91"/>
        <end position="109"/>
    </location>
</feature>
<name>A0ABS2AMA9_9ACTN</name>
<dbReference type="Proteomes" id="UP000632138">
    <property type="component" value="Unassembled WGS sequence"/>
</dbReference>
<dbReference type="EMBL" id="JAENHP010000017">
    <property type="protein sequence ID" value="MBM2620913.1"/>
    <property type="molecule type" value="Genomic_DNA"/>
</dbReference>
<proteinExistence type="predicted"/>
<evidence type="ECO:0000313" key="2">
    <source>
        <dbReference type="EMBL" id="MBM2620913.1"/>
    </source>
</evidence>
<accession>A0ABS2AMA9</accession>
<keyword evidence="1" id="KW-0472">Membrane</keyword>
<evidence type="ECO:0000256" key="1">
    <source>
        <dbReference type="SAM" id="Phobius"/>
    </source>
</evidence>
<protein>
    <submittedName>
        <fullName evidence="2">Uncharacterized protein</fullName>
    </submittedName>
</protein>
<keyword evidence="3" id="KW-1185">Reference proteome</keyword>
<organism evidence="2 3">
    <name type="scientific">Paractinoplanes ovalisporus</name>
    <dbReference type="NCBI Taxonomy" id="2810368"/>
    <lineage>
        <taxon>Bacteria</taxon>
        <taxon>Bacillati</taxon>
        <taxon>Actinomycetota</taxon>
        <taxon>Actinomycetes</taxon>
        <taxon>Micromonosporales</taxon>
        <taxon>Micromonosporaceae</taxon>
        <taxon>Paractinoplanes</taxon>
    </lineage>
</organism>
<dbReference type="RefSeq" id="WP_203380903.1">
    <property type="nucleotide sequence ID" value="NZ_JAENHP010000017.1"/>
</dbReference>
<reference evidence="2 3" key="1">
    <citation type="submission" date="2021-01" db="EMBL/GenBank/DDBJ databases">
        <title>Actinoplanes sp. nov. LDG1-06 isolated from lichen.</title>
        <authorList>
            <person name="Saeng-In P."/>
            <person name="Phongsopitanun W."/>
            <person name="Kanchanasin P."/>
            <person name="Yuki M."/>
            <person name="Kudo T."/>
            <person name="Ohkuma M."/>
            <person name="Tanasupawat S."/>
        </authorList>
    </citation>
    <scope>NUCLEOTIDE SEQUENCE [LARGE SCALE GENOMIC DNA]</scope>
    <source>
        <strain evidence="2 3">LDG1-06</strain>
    </source>
</reference>
<feature type="transmembrane region" description="Helical" evidence="1">
    <location>
        <begin position="56"/>
        <end position="79"/>
    </location>
</feature>
<keyword evidence="1" id="KW-0812">Transmembrane</keyword>
<sequence length="260" mass="28519">MTTDDPPVVPTAIKWFATFALAGLPALIALASLIHLSRGDSQSLRVLTQHVPVTGLLMSAFYDAIRFGVTAAAIPLVWVAHIMQPDTLKPWINWVYAAASACAAFLAAITTFSWLLTGLVIAVCWSSAFLIWRRSRIPAARHGWHRKLLVALPPAIAAIAVLQVFSLTAPMPLEIVENRQWPAPRVVYVVAVQDINTIVLNFDGSIEIIPNDDVTSRTVCNDEVAYSSMAQNRNLIALLNGAADHDRSELCRDFDHYVPE</sequence>
<feature type="transmembrane region" description="Helical" evidence="1">
    <location>
        <begin position="12"/>
        <end position="36"/>
    </location>
</feature>
<gene>
    <name evidence="2" type="ORF">JIG36_35975</name>
</gene>